<dbReference type="EMBL" id="JBFOLK010000006">
    <property type="protein sequence ID" value="KAL2505405.1"/>
    <property type="molecule type" value="Genomic_DNA"/>
</dbReference>
<proteinExistence type="predicted"/>
<sequence>MIRLFLNLPLLKRSAISKITVCETNSINILTSEKKLIQEIINQIQDPDLKQKFTYLIEPEEEKPPQTNYNLKDVFDRFKKPNRLSSNHDLCGEVNQMKGQISQLEKQLYDLKVEVSIIKDYSPSVDKAKAKLSESSSSSNSSSGGERTIQNSPFSNPNSP</sequence>
<feature type="region of interest" description="Disordered" evidence="2">
    <location>
        <begin position="128"/>
        <end position="160"/>
    </location>
</feature>
<keyword evidence="4" id="KW-1185">Reference proteome</keyword>
<gene>
    <name evidence="3" type="ORF">Adt_21026</name>
</gene>
<feature type="compositionally biased region" description="Polar residues" evidence="2">
    <location>
        <begin position="144"/>
        <end position="160"/>
    </location>
</feature>
<evidence type="ECO:0000313" key="4">
    <source>
        <dbReference type="Proteomes" id="UP001604336"/>
    </source>
</evidence>
<comment type="caution">
    <text evidence="3">The sequence shown here is derived from an EMBL/GenBank/DDBJ whole genome shotgun (WGS) entry which is preliminary data.</text>
</comment>
<dbReference type="AlphaFoldDB" id="A0ABD1SY60"/>
<organism evidence="3 4">
    <name type="scientific">Abeliophyllum distichum</name>
    <dbReference type="NCBI Taxonomy" id="126358"/>
    <lineage>
        <taxon>Eukaryota</taxon>
        <taxon>Viridiplantae</taxon>
        <taxon>Streptophyta</taxon>
        <taxon>Embryophyta</taxon>
        <taxon>Tracheophyta</taxon>
        <taxon>Spermatophyta</taxon>
        <taxon>Magnoliopsida</taxon>
        <taxon>eudicotyledons</taxon>
        <taxon>Gunneridae</taxon>
        <taxon>Pentapetalae</taxon>
        <taxon>asterids</taxon>
        <taxon>lamiids</taxon>
        <taxon>Lamiales</taxon>
        <taxon>Oleaceae</taxon>
        <taxon>Forsythieae</taxon>
        <taxon>Abeliophyllum</taxon>
    </lineage>
</organism>
<reference evidence="4" key="1">
    <citation type="submission" date="2024-07" db="EMBL/GenBank/DDBJ databases">
        <title>Two chromosome-level genome assemblies of Korean endemic species Abeliophyllum distichum and Forsythia ovata (Oleaceae).</title>
        <authorList>
            <person name="Jang H."/>
        </authorList>
    </citation>
    <scope>NUCLEOTIDE SEQUENCE [LARGE SCALE GENOMIC DNA]</scope>
</reference>
<dbReference type="Proteomes" id="UP001604336">
    <property type="component" value="Unassembled WGS sequence"/>
</dbReference>
<feature type="coiled-coil region" evidence="1">
    <location>
        <begin position="87"/>
        <end position="114"/>
    </location>
</feature>
<evidence type="ECO:0000256" key="2">
    <source>
        <dbReference type="SAM" id="MobiDB-lite"/>
    </source>
</evidence>
<evidence type="ECO:0000313" key="3">
    <source>
        <dbReference type="EMBL" id="KAL2505405.1"/>
    </source>
</evidence>
<evidence type="ECO:0000256" key="1">
    <source>
        <dbReference type="SAM" id="Coils"/>
    </source>
</evidence>
<protein>
    <submittedName>
        <fullName evidence="3">Uncharacterized protein</fullName>
    </submittedName>
</protein>
<feature type="compositionally biased region" description="Low complexity" evidence="2">
    <location>
        <begin position="133"/>
        <end position="143"/>
    </location>
</feature>
<name>A0ABD1SY60_9LAMI</name>
<keyword evidence="1" id="KW-0175">Coiled coil</keyword>
<accession>A0ABD1SY60</accession>